<protein>
    <submittedName>
        <fullName evidence="2">Capsid maturation protease</fullName>
    </submittedName>
</protein>
<evidence type="ECO:0000313" key="3">
    <source>
        <dbReference type="Proteomes" id="UP000298794"/>
    </source>
</evidence>
<proteinExistence type="predicted"/>
<accession>A0A4D6TA62</accession>
<keyword evidence="2" id="KW-0645">Protease</keyword>
<dbReference type="Pfam" id="PF10123">
    <property type="entry name" value="Mu-like_Pro"/>
    <property type="match status" value="1"/>
</dbReference>
<dbReference type="GO" id="GO:0006508">
    <property type="term" value="P:proteolysis"/>
    <property type="evidence" value="ECO:0007669"/>
    <property type="project" value="UniProtKB-KW"/>
</dbReference>
<gene>
    <name evidence="2" type="primary">4</name>
    <name evidence="2" type="ORF">SEA_FAIRFAXIDUM_4</name>
</gene>
<evidence type="ECO:0000313" key="2">
    <source>
        <dbReference type="EMBL" id="QCG77587.1"/>
    </source>
</evidence>
<feature type="region of interest" description="Disordered" evidence="1">
    <location>
        <begin position="441"/>
        <end position="468"/>
    </location>
</feature>
<feature type="region of interest" description="Disordered" evidence="1">
    <location>
        <begin position="270"/>
        <end position="299"/>
    </location>
</feature>
<organism evidence="2 3">
    <name type="scientific">Gordonia phage Fairfaxidum</name>
    <dbReference type="NCBI Taxonomy" id="2572526"/>
    <lineage>
        <taxon>Viruses</taxon>
        <taxon>Duplodnaviria</taxon>
        <taxon>Heunggongvirae</taxon>
        <taxon>Uroviricota</taxon>
        <taxon>Caudoviricetes</taxon>
        <taxon>Fairfaxidumvirus</taxon>
        <taxon>Fairfaxidumvirus fairfaxidum</taxon>
    </lineage>
</organism>
<dbReference type="KEGG" id="vg:55013788"/>
<reference evidence="2 3" key="1">
    <citation type="submission" date="2019-04" db="EMBL/GenBank/DDBJ databases">
        <authorList>
            <person name="Adelsberg A.K."/>
            <person name="Kohli N."/>
            <person name="Marar C.I."/>
            <person name="Roccamo R.A."/>
            <person name="Shoush J.M."/>
            <person name="Butela K.A."/>
            <person name="Garlena R.A."/>
            <person name="Russell D.A."/>
            <person name="Pope W.H."/>
            <person name="Jacobs-Sera D."/>
            <person name="Hatfull G.F."/>
        </authorList>
    </citation>
    <scope>NUCLEOTIDE SEQUENCE [LARGE SCALE GENOMIC DNA]</scope>
</reference>
<dbReference type="GeneID" id="55013788"/>
<evidence type="ECO:0000256" key="1">
    <source>
        <dbReference type="SAM" id="MobiDB-lite"/>
    </source>
</evidence>
<feature type="region of interest" description="Disordered" evidence="1">
    <location>
        <begin position="334"/>
        <end position="358"/>
    </location>
</feature>
<dbReference type="EMBL" id="MK814757">
    <property type="protein sequence ID" value="QCG77587.1"/>
    <property type="molecule type" value="Genomic_DNA"/>
</dbReference>
<name>A0A4D6TA62_9CAUD</name>
<dbReference type="RefSeq" id="YP_009822292.1">
    <property type="nucleotide sequence ID" value="NC_048185.1"/>
</dbReference>
<dbReference type="GO" id="GO:0008233">
    <property type="term" value="F:peptidase activity"/>
    <property type="evidence" value="ECO:0007669"/>
    <property type="project" value="UniProtKB-KW"/>
</dbReference>
<keyword evidence="2" id="KW-0378">Hydrolase</keyword>
<sequence>MVEVLSTPVLATIPRVELGSVGTWDISNIAGWHPTAEDFASAVAALDCPAVRRPVLKPGHSDGPGDPTIGLVDNLAIADDGQTLVGDFVGVPAWLAAADSEGRSVIASAYADRSGEWEHNYVCQLGHTHPFVLHAVALLGVERPGIGTLESLYDLYAKAPTKKEIPMAAAALASVTVDQVRAAYYNGPAASNYNLWIREMLVDPPQLIVQNDVDSTLLKVPFSVTDSEVTFGEPVKVTVEYVDSTPVTVTPEDGEAEQVAASARVVRFASRAESRPGRPAEVSKPAAAADGEPTEGGSGVEITNEQLAALRTALGLADDVDIDGIIAAAEETAKKTNVETTDTSAGTPDGQQAAASAGAGLPDGVVAIDAGRLATLEQNSARFAEHLENERKASIEQRLNSAISEGRITPAHKETWRKSFDQNPESAAELLASMAPNSAVPVSELGHSTEPADISDVREDPAYKNWSI</sequence>
<dbReference type="Proteomes" id="UP000298794">
    <property type="component" value="Segment"/>
</dbReference>
<keyword evidence="3" id="KW-1185">Reference proteome</keyword>
<dbReference type="InterPro" id="IPR012106">
    <property type="entry name" value="Phage_Mu_Gp1"/>
</dbReference>